<evidence type="ECO:0000313" key="5">
    <source>
        <dbReference type="EMBL" id="RED76625.1"/>
    </source>
</evidence>
<dbReference type="InterPro" id="IPR036259">
    <property type="entry name" value="MFS_trans_sf"/>
</dbReference>
<dbReference type="OrthoDB" id="2481373at2"/>
<feature type="transmembrane region" description="Helical" evidence="3">
    <location>
        <begin position="301"/>
        <end position="324"/>
    </location>
</feature>
<evidence type="ECO:0000256" key="1">
    <source>
        <dbReference type="ARBA" id="ARBA00023159"/>
    </source>
</evidence>
<accession>A0A3D9JRN3</accession>
<keyword evidence="3" id="KW-0472">Membrane</keyword>
<dbReference type="SUPFAM" id="SSF103473">
    <property type="entry name" value="MFS general substrate transporter"/>
    <property type="match status" value="1"/>
</dbReference>
<feature type="transmembrane region" description="Helical" evidence="3">
    <location>
        <begin position="53"/>
        <end position="76"/>
    </location>
</feature>
<dbReference type="SUPFAM" id="SSF51206">
    <property type="entry name" value="cAMP-binding domain-like"/>
    <property type="match status" value="1"/>
</dbReference>
<dbReference type="Proteomes" id="UP000256977">
    <property type="component" value="Unassembled WGS sequence"/>
</dbReference>
<keyword evidence="3" id="KW-0812">Transmembrane</keyword>
<feature type="transmembrane region" description="Helical" evidence="3">
    <location>
        <begin position="181"/>
        <end position="197"/>
    </location>
</feature>
<sequence length="1054" mass="114190">MMVQQWIRRLGIMTEDRHKLALMVPVFLLCGIAEMLNYNGFMTLFNQRFGSVYLPYIYVAEAVILPLEAWFMTWLAGRMTKPGLMRTMYSLMIGIVAVNAVVLLGLRAAGIDFRFYYPFLFLTSNFVVRQQTILLWSLAVDLCPTQQAKRLMPFFVAAATLGGVAAGLITQAVSPWVGPDIVYVLGPLFLLAALYNYRKAIADYLVPLALRSAGSSEGEQETLSSMDYFKRTLKSPFLLGVLGMMTVMPALYFLMEFVFLNTAHTAYPNEADFGKMFGVVTTVLFALAFLLQLVSGRLMAWLGASGMLAGISAVYVLAFAAAWGLIGSPIAMFAVSGSYMLTYLLIYYSAEPSYQLFYKMLPLQQRDGFRYVAQGIATFAGILLGAGLQFLHTGFGWGFAELAALGLAGAVVMFVLAWVVRQLYMKELVRSLQSAGLSEDKELAESYKEFFRNPRTMGVVQTMLDSGSEEAREIALNLLGRSRDVRHMSQILARIDDESPRVKIAALKALDLSGSGLPEMVKVASLLEDPEPDVRQEVVRQLARMKHMPSQAFFFLRMKLLDPSPMVVAEAVKAMYMLESAQSYEACYEVIERILQEGGEESIHVCRVVGELGLDRFAPEVKALLEDPHPAARVAATACLGVLKRTEVAPGLLAKLPAADQELYRVTVQALIDMGDGIVAALKEALPDASPKSWSAGTTALARLLPDEQVRGWLAEQAADKLAEHAQSSLLPEAYGELGRTDLAELAALRQRDLEQTIHEGVWAILVRLTDEQVVAAVRKALADEDEEVRSGGLEVLAEGIGGVRKLSQRLAAGWEANAERMEKLTLEEAAAAVARSAESADDWWREMAGEWRRGEEATTMKEERGASAGSGASVGVGSGGGAGAGAGAGTGSGAGAGSSAGTSALGRLNKVVFLKKVPFFADLSLEELGLIAGAATEMTFEDGSYLLQRGDKNGAMYVVIDGNVELKSVSAAGWEGTLGVLGAGEVCGATSALDESASTVSAQAFFGDVRVLALQREDVTRLVRLYPEIGIGLLRASLARIRLLEEMLMKIDS</sequence>
<feature type="transmembrane region" description="Helical" evidence="3">
    <location>
        <begin position="115"/>
        <end position="139"/>
    </location>
</feature>
<proteinExistence type="predicted"/>
<dbReference type="SMART" id="SM00100">
    <property type="entry name" value="cNMP"/>
    <property type="match status" value="1"/>
</dbReference>
<dbReference type="PROSITE" id="PS50042">
    <property type="entry name" value="CNMP_BINDING_3"/>
    <property type="match status" value="1"/>
</dbReference>
<feature type="transmembrane region" description="Helical" evidence="3">
    <location>
        <begin position="236"/>
        <end position="255"/>
    </location>
</feature>
<feature type="region of interest" description="Disordered" evidence="2">
    <location>
        <begin position="854"/>
        <end position="874"/>
    </location>
</feature>
<dbReference type="EMBL" id="QRDZ01000011">
    <property type="protein sequence ID" value="RED76625.1"/>
    <property type="molecule type" value="Genomic_DNA"/>
</dbReference>
<dbReference type="SUPFAM" id="SSF48371">
    <property type="entry name" value="ARM repeat"/>
    <property type="match status" value="1"/>
</dbReference>
<keyword evidence="3" id="KW-1133">Transmembrane helix</keyword>
<evidence type="ECO:0000313" key="6">
    <source>
        <dbReference type="Proteomes" id="UP000256977"/>
    </source>
</evidence>
<dbReference type="RefSeq" id="WP_116061430.1">
    <property type="nucleotide sequence ID" value="NZ_QRDZ01000011.1"/>
</dbReference>
<evidence type="ECO:0000256" key="2">
    <source>
        <dbReference type="SAM" id="MobiDB-lite"/>
    </source>
</evidence>
<dbReference type="InterPro" id="IPR000595">
    <property type="entry name" value="cNMP-bd_dom"/>
</dbReference>
<dbReference type="InterPro" id="IPR018490">
    <property type="entry name" value="cNMP-bd_dom_sf"/>
</dbReference>
<protein>
    <submittedName>
        <fullName evidence="5">Cyclic nucleotide-binding protein</fullName>
    </submittedName>
</protein>
<gene>
    <name evidence="5" type="ORF">DFP98_1119</name>
</gene>
<dbReference type="InterPro" id="IPR016024">
    <property type="entry name" value="ARM-type_fold"/>
</dbReference>
<feature type="transmembrane region" description="Helical" evidence="3">
    <location>
        <begin position="397"/>
        <end position="420"/>
    </location>
</feature>
<evidence type="ECO:0000256" key="3">
    <source>
        <dbReference type="SAM" id="Phobius"/>
    </source>
</evidence>
<dbReference type="InterPro" id="IPR011989">
    <property type="entry name" value="ARM-like"/>
</dbReference>
<dbReference type="CDD" id="cd00038">
    <property type="entry name" value="CAP_ED"/>
    <property type="match status" value="1"/>
</dbReference>
<dbReference type="CDD" id="cd06174">
    <property type="entry name" value="MFS"/>
    <property type="match status" value="1"/>
</dbReference>
<dbReference type="InterPro" id="IPR014710">
    <property type="entry name" value="RmlC-like_jellyroll"/>
</dbReference>
<keyword evidence="1" id="KW-0010">Activator</keyword>
<feature type="transmembrane region" description="Helical" evidence="3">
    <location>
        <begin position="20"/>
        <end position="41"/>
    </location>
</feature>
<organism evidence="5 6">
    <name type="scientific">Cohnella phaseoli</name>
    <dbReference type="NCBI Taxonomy" id="456490"/>
    <lineage>
        <taxon>Bacteria</taxon>
        <taxon>Bacillati</taxon>
        <taxon>Bacillota</taxon>
        <taxon>Bacilli</taxon>
        <taxon>Bacillales</taxon>
        <taxon>Paenibacillaceae</taxon>
        <taxon>Cohnella</taxon>
    </lineage>
</organism>
<feature type="transmembrane region" description="Helical" evidence="3">
    <location>
        <begin position="151"/>
        <end position="169"/>
    </location>
</feature>
<evidence type="ECO:0000259" key="4">
    <source>
        <dbReference type="PROSITE" id="PS50042"/>
    </source>
</evidence>
<feature type="domain" description="Cyclic nucleotide-binding" evidence="4">
    <location>
        <begin position="920"/>
        <end position="1024"/>
    </location>
</feature>
<name>A0A3D9JRN3_9BACL</name>
<dbReference type="Pfam" id="PF00027">
    <property type="entry name" value="cNMP_binding"/>
    <property type="match status" value="1"/>
</dbReference>
<feature type="transmembrane region" description="Helical" evidence="3">
    <location>
        <begin position="371"/>
        <end position="391"/>
    </location>
</feature>
<keyword evidence="6" id="KW-1185">Reference proteome</keyword>
<dbReference type="Gene3D" id="1.25.10.10">
    <property type="entry name" value="Leucine-rich Repeat Variant"/>
    <property type="match status" value="2"/>
</dbReference>
<feature type="transmembrane region" description="Helical" evidence="3">
    <location>
        <begin position="275"/>
        <end position="294"/>
    </location>
</feature>
<comment type="caution">
    <text evidence="5">The sequence shown here is derived from an EMBL/GenBank/DDBJ whole genome shotgun (WGS) entry which is preliminary data.</text>
</comment>
<dbReference type="AlphaFoldDB" id="A0A3D9JRN3"/>
<feature type="transmembrane region" description="Helical" evidence="3">
    <location>
        <begin position="330"/>
        <end position="350"/>
    </location>
</feature>
<reference evidence="5 6" key="1">
    <citation type="submission" date="2018-07" db="EMBL/GenBank/DDBJ databases">
        <title>Genomic Encyclopedia of Type Strains, Phase III (KMG-III): the genomes of soil and plant-associated and newly described type strains.</title>
        <authorList>
            <person name="Whitman W."/>
        </authorList>
    </citation>
    <scope>NUCLEOTIDE SEQUENCE [LARGE SCALE GENOMIC DNA]</scope>
    <source>
        <strain evidence="5 6">CECT 7287</strain>
    </source>
</reference>
<feature type="compositionally biased region" description="Basic and acidic residues" evidence="2">
    <location>
        <begin position="854"/>
        <end position="866"/>
    </location>
</feature>
<dbReference type="Gene3D" id="2.60.120.10">
    <property type="entry name" value="Jelly Rolls"/>
    <property type="match status" value="1"/>
</dbReference>
<feature type="transmembrane region" description="Helical" evidence="3">
    <location>
        <begin position="88"/>
        <end position="109"/>
    </location>
</feature>